<dbReference type="InterPro" id="IPR000716">
    <property type="entry name" value="Thyroglobulin_1"/>
</dbReference>
<accession>A0A7J7KRC1</accession>
<evidence type="ECO:0000259" key="4">
    <source>
        <dbReference type="PROSITE" id="PS51162"/>
    </source>
</evidence>
<dbReference type="Proteomes" id="UP000593567">
    <property type="component" value="Unassembled WGS sequence"/>
</dbReference>
<organism evidence="5 6">
    <name type="scientific">Bugula neritina</name>
    <name type="common">Brown bryozoan</name>
    <name type="synonym">Sertularia neritina</name>
    <dbReference type="NCBI Taxonomy" id="10212"/>
    <lineage>
        <taxon>Eukaryota</taxon>
        <taxon>Metazoa</taxon>
        <taxon>Spiralia</taxon>
        <taxon>Lophotrochozoa</taxon>
        <taxon>Bryozoa</taxon>
        <taxon>Gymnolaemata</taxon>
        <taxon>Cheilostomatida</taxon>
        <taxon>Flustrina</taxon>
        <taxon>Buguloidea</taxon>
        <taxon>Bugulidae</taxon>
        <taxon>Bugula</taxon>
    </lineage>
</organism>
<sequence length="195" mass="21115">MKGPGVIVLFSIVAIYYVNTSVICPQHVCEIVSCESNLTEEVCDTRGGRFVENGGFCQCCDVCLLPVGEGGDCSASMTVPATVECTAPLYCDFYSRRCKWPSCATVKKEAEDYLNSQAIKPLGYFIPDCDANGGFKGKQCHKVTCYCVDINGNKLPGYDHPIWTTDNTITCECARAKVSDSTLSCTAQGDYITTA</sequence>
<keyword evidence="6" id="KW-1185">Reference proteome</keyword>
<evidence type="ECO:0000313" key="6">
    <source>
        <dbReference type="Proteomes" id="UP000593567"/>
    </source>
</evidence>
<comment type="caution">
    <text evidence="2">Lacks conserved residue(s) required for the propagation of feature annotation.</text>
</comment>
<protein>
    <recommendedName>
        <fullName evidence="4">Thyroglobulin type-1 domain-containing protein</fullName>
    </recommendedName>
</protein>
<dbReference type="AlphaFoldDB" id="A0A7J7KRC1"/>
<feature type="chain" id="PRO_5029575986" description="Thyroglobulin type-1 domain-containing protein" evidence="3">
    <location>
        <begin position="21"/>
        <end position="195"/>
    </location>
</feature>
<dbReference type="InterPro" id="IPR036857">
    <property type="entry name" value="Thyroglobulin_1_sf"/>
</dbReference>
<name>A0A7J7KRC1_BUGNE</name>
<keyword evidence="3" id="KW-0732">Signal</keyword>
<reference evidence="5" key="1">
    <citation type="submission" date="2020-06" db="EMBL/GenBank/DDBJ databases">
        <title>Draft genome of Bugula neritina, a colonial animal packing powerful symbionts and potential medicines.</title>
        <authorList>
            <person name="Rayko M."/>
        </authorList>
    </citation>
    <scope>NUCLEOTIDE SEQUENCE [LARGE SCALE GENOMIC DNA]</scope>
    <source>
        <strain evidence="5">Kwan_BN1</strain>
    </source>
</reference>
<dbReference type="PROSITE" id="PS51162">
    <property type="entry name" value="THYROGLOBULIN_1_2"/>
    <property type="match status" value="1"/>
</dbReference>
<evidence type="ECO:0000256" key="3">
    <source>
        <dbReference type="SAM" id="SignalP"/>
    </source>
</evidence>
<evidence type="ECO:0000313" key="5">
    <source>
        <dbReference type="EMBL" id="KAF6040722.1"/>
    </source>
</evidence>
<dbReference type="PROSITE" id="PS00484">
    <property type="entry name" value="THYROGLOBULIN_1_1"/>
    <property type="match status" value="1"/>
</dbReference>
<dbReference type="Gene3D" id="4.10.800.10">
    <property type="entry name" value="Thyroglobulin type-1"/>
    <property type="match status" value="1"/>
</dbReference>
<dbReference type="SUPFAM" id="SSF57610">
    <property type="entry name" value="Thyroglobulin type-1 domain"/>
    <property type="match status" value="1"/>
</dbReference>
<proteinExistence type="predicted"/>
<dbReference type="EMBL" id="VXIV02000108">
    <property type="protein sequence ID" value="KAF6040722.1"/>
    <property type="molecule type" value="Genomic_DNA"/>
</dbReference>
<evidence type="ECO:0000256" key="1">
    <source>
        <dbReference type="ARBA" id="ARBA00023157"/>
    </source>
</evidence>
<keyword evidence="1" id="KW-1015">Disulfide bond</keyword>
<dbReference type="Pfam" id="PF00086">
    <property type="entry name" value="Thyroglobulin_1"/>
    <property type="match status" value="1"/>
</dbReference>
<dbReference type="CDD" id="cd00191">
    <property type="entry name" value="TY"/>
    <property type="match status" value="1"/>
</dbReference>
<dbReference type="SMART" id="SM00211">
    <property type="entry name" value="TY"/>
    <property type="match status" value="1"/>
</dbReference>
<dbReference type="OrthoDB" id="1725934at2759"/>
<comment type="caution">
    <text evidence="5">The sequence shown here is derived from an EMBL/GenBank/DDBJ whole genome shotgun (WGS) entry which is preliminary data.</text>
</comment>
<feature type="signal peptide" evidence="3">
    <location>
        <begin position="1"/>
        <end position="20"/>
    </location>
</feature>
<feature type="domain" description="Thyroglobulin type-1" evidence="4">
    <location>
        <begin position="100"/>
        <end position="171"/>
    </location>
</feature>
<gene>
    <name evidence="5" type="ORF">EB796_000971</name>
</gene>
<evidence type="ECO:0000256" key="2">
    <source>
        <dbReference type="PROSITE-ProRule" id="PRU00500"/>
    </source>
</evidence>